<evidence type="ECO:0000313" key="2">
    <source>
        <dbReference type="EMBL" id="MDT0583540.1"/>
    </source>
</evidence>
<sequence>MKRRDFLKASAASLVMLQCPTVFAFNPVAQTKTKKVIWVMLRGALDPLHTLFPIGDPDFAGYRQSVVQPIQKSLLTLDHQFSLHPDLAFLHQLYERKEMTPVVAVASGYRKRSHFDGQDQLESGLDHTQHENGWLARALNQYRGNGVAVARTVPIALRGATNDVDTWFPSSFPEADEDTLARLADMYEGDTHLAGLLEQAIEQTENPNMQMKETRRPKFPFLAQRCGELLRNEQNTSCGMLEMGGWDTHNNMSKRLSRQFSLLDEGLKNIRTELGDTWQDTLIVISSEFGRTVKLNGTGGSDHGTGGVMFFAGGAVRKLGGKLQGGQVMGTWPGLHEDQLFEKRDLMPTTDIRFWLAEALMSHWRLSPSQIKAIFPDI</sequence>
<protein>
    <submittedName>
        <fullName evidence="2">DUF1501 domain-containing protein</fullName>
    </submittedName>
</protein>
<evidence type="ECO:0000313" key="3">
    <source>
        <dbReference type="Proteomes" id="UP001249020"/>
    </source>
</evidence>
<dbReference type="Pfam" id="PF07394">
    <property type="entry name" value="DUF1501"/>
    <property type="match status" value="1"/>
</dbReference>
<dbReference type="RefSeq" id="WP_311362308.1">
    <property type="nucleotide sequence ID" value="NZ_JAVRIE010000005.1"/>
</dbReference>
<proteinExistence type="predicted"/>
<accession>A0AAW8R657</accession>
<dbReference type="InterPro" id="IPR010869">
    <property type="entry name" value="DUF1501"/>
</dbReference>
<reference evidence="2 3" key="1">
    <citation type="submission" date="2023-09" db="EMBL/GenBank/DDBJ databases">
        <authorList>
            <person name="Rey-Velasco X."/>
        </authorList>
    </citation>
    <scope>NUCLEOTIDE SEQUENCE [LARGE SCALE GENOMIC DNA]</scope>
    <source>
        <strain evidence="2 3">W409</strain>
    </source>
</reference>
<comment type="caution">
    <text evidence="2">The sequence shown here is derived from an EMBL/GenBank/DDBJ whole genome shotgun (WGS) entry which is preliminary data.</text>
</comment>
<keyword evidence="3" id="KW-1185">Reference proteome</keyword>
<dbReference type="PANTHER" id="PTHR43737">
    <property type="entry name" value="BLL7424 PROTEIN"/>
    <property type="match status" value="1"/>
</dbReference>
<evidence type="ECO:0000256" key="1">
    <source>
        <dbReference type="SAM" id="SignalP"/>
    </source>
</evidence>
<dbReference type="PANTHER" id="PTHR43737:SF1">
    <property type="entry name" value="DUF1501 DOMAIN-CONTAINING PROTEIN"/>
    <property type="match status" value="1"/>
</dbReference>
<dbReference type="AlphaFoldDB" id="A0AAW8R657"/>
<dbReference type="Proteomes" id="UP001249020">
    <property type="component" value="Unassembled WGS sequence"/>
</dbReference>
<feature type="chain" id="PRO_5043959185" evidence="1">
    <location>
        <begin position="25"/>
        <end position="378"/>
    </location>
</feature>
<feature type="signal peptide" evidence="1">
    <location>
        <begin position="1"/>
        <end position="24"/>
    </location>
</feature>
<gene>
    <name evidence="2" type="ORF">RM544_13405</name>
</gene>
<organism evidence="2 3">
    <name type="scientific">Brumicola blandensis</name>
    <dbReference type="NCBI Taxonomy" id="3075611"/>
    <lineage>
        <taxon>Bacteria</taxon>
        <taxon>Pseudomonadati</taxon>
        <taxon>Pseudomonadota</taxon>
        <taxon>Gammaproteobacteria</taxon>
        <taxon>Alteromonadales</taxon>
        <taxon>Alteromonadaceae</taxon>
        <taxon>Brumicola</taxon>
    </lineage>
</organism>
<name>A0AAW8R657_9ALTE</name>
<keyword evidence="1" id="KW-0732">Signal</keyword>
<dbReference type="EMBL" id="JAVRIE010000005">
    <property type="protein sequence ID" value="MDT0583540.1"/>
    <property type="molecule type" value="Genomic_DNA"/>
</dbReference>